<dbReference type="SUPFAM" id="SSF48403">
    <property type="entry name" value="Ankyrin repeat"/>
    <property type="match status" value="1"/>
</dbReference>
<feature type="region of interest" description="Disordered" evidence="5">
    <location>
        <begin position="196"/>
        <end position="215"/>
    </location>
</feature>
<keyword evidence="2 4" id="KW-0040">ANK repeat</keyword>
<comment type="caution">
    <text evidence="6">The sequence shown here is derived from an EMBL/GenBank/DDBJ whole genome shotgun (WGS) entry which is preliminary data.</text>
</comment>
<feature type="repeat" description="ANK" evidence="4">
    <location>
        <begin position="291"/>
        <end position="324"/>
    </location>
</feature>
<dbReference type="Gene3D" id="1.25.40.20">
    <property type="entry name" value="Ankyrin repeat-containing domain"/>
    <property type="match status" value="1"/>
</dbReference>
<protein>
    <submittedName>
        <fullName evidence="6">Uncharacterized protein</fullName>
    </submittedName>
</protein>
<dbReference type="PROSITE" id="PS50088">
    <property type="entry name" value="ANK_REPEAT"/>
    <property type="match status" value="2"/>
</dbReference>
<keyword evidence="1" id="KW-0677">Repeat</keyword>
<dbReference type="SMART" id="SM00248">
    <property type="entry name" value="ANK"/>
    <property type="match status" value="2"/>
</dbReference>
<dbReference type="InterPro" id="IPR002110">
    <property type="entry name" value="Ankyrin_rpt"/>
</dbReference>
<dbReference type="EMBL" id="VHII01000008">
    <property type="protein sequence ID" value="KAF1386306.1"/>
    <property type="molecule type" value="Genomic_DNA"/>
</dbReference>
<gene>
    <name evidence="6" type="ORF">PFLUV_G00093280</name>
</gene>
<evidence type="ECO:0000256" key="4">
    <source>
        <dbReference type="PROSITE-ProRule" id="PRU00023"/>
    </source>
</evidence>
<feature type="compositionally biased region" description="Basic and acidic residues" evidence="5">
    <location>
        <begin position="83"/>
        <end position="103"/>
    </location>
</feature>
<name>A0A6A5EW36_PERFL</name>
<dbReference type="InterPro" id="IPR036770">
    <property type="entry name" value="Ankyrin_rpt-contain_sf"/>
</dbReference>
<evidence type="ECO:0000256" key="5">
    <source>
        <dbReference type="SAM" id="MobiDB-lite"/>
    </source>
</evidence>
<dbReference type="PANTHER" id="PTHR14491:SF9">
    <property type="entry name" value="ANKYRIN REPEAT DOMAIN-CONTAINING PROTEIN SOWAHB-LIKE"/>
    <property type="match status" value="1"/>
</dbReference>
<keyword evidence="7" id="KW-1185">Reference proteome</keyword>
<dbReference type="Pfam" id="PF12796">
    <property type="entry name" value="Ank_2"/>
    <property type="match status" value="1"/>
</dbReference>
<dbReference type="Proteomes" id="UP000465112">
    <property type="component" value="Chromosome 8"/>
</dbReference>
<dbReference type="PANTHER" id="PTHR14491">
    <property type="entry name" value="SOSONDOWAH, ISOFORM G"/>
    <property type="match status" value="1"/>
</dbReference>
<comment type="similarity">
    <text evidence="3">Belongs to the SOWAH family.</text>
</comment>
<dbReference type="PROSITE" id="PS50297">
    <property type="entry name" value="ANK_REP_REGION"/>
    <property type="match status" value="2"/>
</dbReference>
<dbReference type="AlphaFoldDB" id="A0A6A5EW36"/>
<feature type="compositionally biased region" description="Basic and acidic residues" evidence="5">
    <location>
        <begin position="119"/>
        <end position="132"/>
    </location>
</feature>
<accession>A0A6A5EW36</accession>
<feature type="region of interest" description="Disordered" evidence="5">
    <location>
        <begin position="38"/>
        <end position="146"/>
    </location>
</feature>
<feature type="compositionally biased region" description="Basic and acidic residues" evidence="5">
    <location>
        <begin position="38"/>
        <end position="66"/>
    </location>
</feature>
<evidence type="ECO:0000256" key="1">
    <source>
        <dbReference type="ARBA" id="ARBA00022737"/>
    </source>
</evidence>
<evidence type="ECO:0000256" key="3">
    <source>
        <dbReference type="ARBA" id="ARBA00038122"/>
    </source>
</evidence>
<proteinExistence type="inferred from homology"/>
<reference evidence="6 7" key="1">
    <citation type="submission" date="2019-06" db="EMBL/GenBank/DDBJ databases">
        <title>A chromosome-scale genome assembly of the European perch, Perca fluviatilis.</title>
        <authorList>
            <person name="Roques C."/>
            <person name="Zahm M."/>
            <person name="Cabau C."/>
            <person name="Klopp C."/>
            <person name="Bouchez O."/>
            <person name="Donnadieu C."/>
            <person name="Kuhl H."/>
            <person name="Gislard M."/>
            <person name="Guendouz S."/>
            <person name="Journot L."/>
            <person name="Haffray P."/>
            <person name="Bestin A."/>
            <person name="Morvezen R."/>
            <person name="Feron R."/>
            <person name="Wen M."/>
            <person name="Jouanno E."/>
            <person name="Herpin A."/>
            <person name="Schartl M."/>
            <person name="Postlethwait J."/>
            <person name="Schaerlinger B."/>
            <person name="Chardard D."/>
            <person name="Lecocq T."/>
            <person name="Poncet C."/>
            <person name="Jaffrelo L."/>
            <person name="Lampietro C."/>
            <person name="Guiguen Y."/>
        </authorList>
    </citation>
    <scope>NUCLEOTIDE SEQUENCE [LARGE SCALE GENOMIC DNA]</scope>
    <source>
        <tissue evidence="6">Blood</tissue>
    </source>
</reference>
<feature type="repeat" description="ANK" evidence="4">
    <location>
        <begin position="260"/>
        <end position="292"/>
    </location>
</feature>
<organism evidence="6 7">
    <name type="scientific">Perca fluviatilis</name>
    <name type="common">European perch</name>
    <dbReference type="NCBI Taxonomy" id="8168"/>
    <lineage>
        <taxon>Eukaryota</taxon>
        <taxon>Metazoa</taxon>
        <taxon>Chordata</taxon>
        <taxon>Craniata</taxon>
        <taxon>Vertebrata</taxon>
        <taxon>Euteleostomi</taxon>
        <taxon>Actinopterygii</taxon>
        <taxon>Neopterygii</taxon>
        <taxon>Teleostei</taxon>
        <taxon>Neoteleostei</taxon>
        <taxon>Acanthomorphata</taxon>
        <taxon>Eupercaria</taxon>
        <taxon>Perciformes</taxon>
        <taxon>Percoidei</taxon>
        <taxon>Percidae</taxon>
        <taxon>Percinae</taxon>
        <taxon>Perca</taxon>
    </lineage>
</organism>
<sequence length="375" mass="41572">MCCVYITVRLTSERLKKTDEGTEAARVLQVCRAELSDRKETMNLDHDPERNREDPESLRQDPESLRLEQQSLQSSPYQVQGLNKDEAEHQKRDPDPPHARSEEQEVDQNPAGSASVFHQDLDRNEHHGHTGPDQDQGQTPANQEAGGSVPALVITQAEESLRQTSAALAAPPPSCSSDGGDMACSDLLSLRSDSFSLTSEPAASRTSEEDDSRSVTTSSVLSLFHRVPLDPLEKHWWRSSALGNMAAQRQLLLQDPGLVLKKTALHWAAKHGRQEAVDMMLRSGADVNVRSGYTALHLASIHGHQHIVHALITTHNAKTSIRDYHGKTAVHYWRGCRDVFNKPQPQPGGSSFVGRRTQRYALPSLLLTRPHLRVS</sequence>
<evidence type="ECO:0000313" key="6">
    <source>
        <dbReference type="EMBL" id="KAF1386306.1"/>
    </source>
</evidence>
<evidence type="ECO:0000313" key="7">
    <source>
        <dbReference type="Proteomes" id="UP000465112"/>
    </source>
</evidence>
<evidence type="ECO:0000256" key="2">
    <source>
        <dbReference type="ARBA" id="ARBA00023043"/>
    </source>
</evidence>
<feature type="compositionally biased region" description="Polar residues" evidence="5">
    <location>
        <begin position="133"/>
        <end position="142"/>
    </location>
</feature>